<evidence type="ECO:0000313" key="2">
    <source>
        <dbReference type="Proteomes" id="UP000241071"/>
    </source>
</evidence>
<name>M1NNS5_9VIRU</name>
<sequence>MKYVYFHYTCRNDGGGLRKFNFKIYDTKDEAINVAFGKS</sequence>
<organism evidence="1 2">
    <name type="scientific">Moumouvirus goulette</name>
    <dbReference type="NCBI Taxonomy" id="1247379"/>
    <lineage>
        <taxon>Viruses</taxon>
        <taxon>Varidnaviria</taxon>
        <taxon>Bamfordvirae</taxon>
        <taxon>Nucleocytoviricota</taxon>
        <taxon>Megaviricetes</taxon>
        <taxon>Imitervirales</taxon>
        <taxon>Mimiviridae</taxon>
        <taxon>Megamimivirinae</taxon>
        <taxon>Moumouvirus</taxon>
        <taxon>Moumouvirus goulettemassiliense</taxon>
    </lineage>
</organism>
<evidence type="ECO:0000313" key="1">
    <source>
        <dbReference type="EMBL" id="AGF85720.1"/>
    </source>
</evidence>
<dbReference type="Proteomes" id="UP000241071">
    <property type="component" value="Segment"/>
</dbReference>
<keyword evidence="2" id="KW-1185">Reference proteome</keyword>
<reference evidence="1 2" key="1">
    <citation type="submission" date="2012-10" db="EMBL/GenBank/DDBJ databases">
        <title>Complete genome sequence of Moumouvirus goulette.</title>
        <authorList>
            <person name="Fournous G."/>
            <person name="Bougalmi M."/>
            <person name="Colson P."/>
        </authorList>
    </citation>
    <scope>NUCLEOTIDE SEQUENCE [LARGE SCALE GENOMIC DNA]</scope>
</reference>
<gene>
    <name evidence="1" type="ORF">glt_00917</name>
</gene>
<protein>
    <submittedName>
        <fullName evidence="1">Uncharacterized protein</fullName>
    </submittedName>
</protein>
<proteinExistence type="predicted"/>
<accession>M1NNS5</accession>
<dbReference type="EMBL" id="KC008572">
    <property type="protein sequence ID" value="AGF85720.1"/>
    <property type="molecule type" value="Genomic_DNA"/>
</dbReference>